<feature type="transmembrane region" description="Helical" evidence="17">
    <location>
        <begin position="1614"/>
        <end position="1635"/>
    </location>
</feature>
<evidence type="ECO:0000256" key="16">
    <source>
        <dbReference type="SAM" id="MobiDB-lite"/>
    </source>
</evidence>
<feature type="domain" description="Myosin motor" evidence="19">
    <location>
        <begin position="9"/>
        <end position="778"/>
    </location>
</feature>
<evidence type="ECO:0000256" key="10">
    <source>
        <dbReference type="ARBA" id="ARBA00023123"/>
    </source>
</evidence>
<dbReference type="GO" id="GO:0006031">
    <property type="term" value="P:chitin biosynthetic process"/>
    <property type="evidence" value="ECO:0007669"/>
    <property type="project" value="TreeGrafter"/>
</dbReference>
<dbReference type="EMBL" id="LK023313">
    <property type="protein sequence ID" value="CDS03648.1"/>
    <property type="molecule type" value="Genomic_DNA"/>
</dbReference>
<keyword evidence="12 15" id="KW-0505">Motor protein</keyword>
<evidence type="ECO:0000256" key="9">
    <source>
        <dbReference type="ARBA" id="ARBA00022989"/>
    </source>
</evidence>
<keyword evidence="9 17" id="KW-1133">Transmembrane helix</keyword>
<dbReference type="InterPro" id="IPR029044">
    <property type="entry name" value="Nucleotide-diphossugar_trans"/>
</dbReference>
<evidence type="ECO:0000256" key="7">
    <source>
        <dbReference type="ARBA" id="ARBA00022741"/>
    </source>
</evidence>
<dbReference type="SMART" id="SM01117">
    <property type="entry name" value="Cyt-b5"/>
    <property type="match status" value="2"/>
</dbReference>
<dbReference type="InterPro" id="IPR001199">
    <property type="entry name" value="Cyt_B5-like_heme/steroid-bd"/>
</dbReference>
<dbReference type="Gene3D" id="1.20.120.720">
    <property type="entry name" value="Myosin VI head, motor domain, U50 subdomain"/>
    <property type="match status" value="1"/>
</dbReference>
<feature type="region of interest" description="Actin-binding" evidence="15">
    <location>
        <begin position="656"/>
        <end position="678"/>
    </location>
</feature>
<dbReference type="InterPro" id="IPR036961">
    <property type="entry name" value="Kinesin_motor_dom_sf"/>
</dbReference>
<evidence type="ECO:0000313" key="20">
    <source>
        <dbReference type="EMBL" id="CDS03648.1"/>
    </source>
</evidence>
<dbReference type="GO" id="GO:0031505">
    <property type="term" value="P:fungal-type cell wall organization"/>
    <property type="evidence" value="ECO:0007669"/>
    <property type="project" value="TreeGrafter"/>
</dbReference>
<name>A0A077WBW5_9FUNG</name>
<evidence type="ECO:0000256" key="5">
    <source>
        <dbReference type="ARBA" id="ARBA00022679"/>
    </source>
</evidence>
<dbReference type="EC" id="2.4.1.16" evidence="2"/>
<dbReference type="InterPro" id="IPR036400">
    <property type="entry name" value="Cyt_B5-like_heme/steroid_sf"/>
</dbReference>
<dbReference type="GO" id="GO:0005886">
    <property type="term" value="C:plasma membrane"/>
    <property type="evidence" value="ECO:0007669"/>
    <property type="project" value="UniProtKB-SubCell"/>
</dbReference>
<dbReference type="GO" id="GO:0016459">
    <property type="term" value="C:myosin complex"/>
    <property type="evidence" value="ECO:0007669"/>
    <property type="project" value="UniProtKB-KW"/>
</dbReference>
<dbReference type="SMART" id="SM00242">
    <property type="entry name" value="MYSc"/>
    <property type="match status" value="1"/>
</dbReference>
<feature type="transmembrane region" description="Helical" evidence="17">
    <location>
        <begin position="1219"/>
        <end position="1238"/>
    </location>
</feature>
<keyword evidence="3" id="KW-1003">Cell membrane</keyword>
<sequence>MQDDSRTDLVGLLTGPNASVSEDTIANFLSSRYKRNQVYTRAGHSNLIVINPYQPLEAVNDATLQTYADVGYRDVSENKPMLQPHVYDLAARAYFHMRRTGEDQSIVLSGITGSGKSTTREHLVDQLTLLSTHSKKENKLQQQIRNAGVILEAFGHARTTQTRSASKFGMFQELQFSERGRILGAKTLTYAFDKARLTKVPLNERTYHVFYALLAGTTVDEKNALHINFGFDYFHYLNQSRCITVADRNDDIAFGDLKSALKVCGFKAKTVTQIFQLLAAILHLGNLEFQDTRGGEVAEETCAVKNERVLEIVSAMLGVSPSKLETALTYKLRLIRNELCTAFMNAQGATEQRDSLAQALYHVLFLWIVESINTKICYNDGDPANFIGILDQFGFQNFKENGFEEFSANFANERIHQFLIYQRFNDDANLNALMIRDNVPLPRILTMDNAGCLDLLVGKERDNASTNVAQKSAALGLGGVVGLMDRDCARYQTGATDATDANMLANLQRQFSGHSSFSKSTQTYSFGINHFSGTVHYTVDGFVEKNLNTLSPDFVTLLRDNSSNAFVATLFSSTAMATESHPKDGRTIVKAQLSSKPTRAPSMRRRPTNKRRGAAAAATGAPDDVDTGEADPSKEAEQAYQDMQVMTVMDQLYVTLRDLCTTMADTRIYNIIHLRPNDMQTADMVDMKRLKSQVRAFLLPDLVQRSSLEYANHYAFAEFLMRYDRLVVSLQIDGSKSERSMVESVCAIMNWTEQQAYIGNDNIWLAFDVWKELEDSLRAAEKEERARMKAAMSENNNTDVMSDAPGAMDPHFDPHYEESNDRLLPTGGAYLDPQHQPAHMARASVFDDNGSYYESDYGMKREVEGSQWGEESEWGMKGLSEGFGPNMDMSKMIEDYSAPQNEQVEEMEISAVRVWWVRFVWAMTWWIPSFLLRTVGKMKRQDVQLAWREKFTLCLLIFIFSAIVIFVIVGLSPILCPGTKEMYSNANVQNHNNPEDMYVSHRGVVYDITNFARSNHGSASLPATTDTMQTLAGLDVSWTIPPPLTSACEGLVTSPSVTIQPNQTIELGPFVHYSGDQLQQTSITAMKDQSWYWNTFLPQMKLYKKGHIVQDMNTIADDYKGWTRYAMAINGKVYDLTDYFTTADRYASGSTAGDYSFLDDAVEEIFKKFSGTDGTDNWNKYTAALSPDVLAANMNCLNNMFYIGDVDERESVRCTFTNYLLLAFALVMCLTILIKFLAALQFGSAPTPEDHDKFVICQVPCYTEDEESLKKTIDSLTVMNYDDKRKLLFIIADGMVMGGGNDRPTPRIVLDVLGYDTKNDPEPLMFKSIGEGSKQLNYGKVYSGLYECEGHVVPYIVIVKVGKASERAKPGNRGKRDSQLICMNFLNKVHFDGEMTPLELEMYHQIKNVIGVNPSFYEYVLMVDSDTEVDTNALNHLISTMLHDGSIIGLCGETRLVNEDRSLTTMIQVYEYYISHHLAKAFESLFGSVTCLPGCFCMYRIRTPVKNEPLINSPKVIGDYSDNNVDTLHKKNLLHLGEDRYLTTLMMKHFPQYKMKFTPHAFCKTVAPDRIRVLVSQRRRWINSTIHNLFELILLPDLCGFCCFSMRFVVLIDLIGTLTLPVSVVYLVYLIYVIADKSQPLPILSLAMLAGMYGLQAILFILKRQWQHIGWMIFYICAIPIFSFALPIYSFWHFDDFSWGNTRIVVGDKKQKKIIVNDDEKFDDKMIPLKKWSVYEQELWEMGSTGSRETGVTGHSYRSYYSQGGTPMNNMPPNMMGGAGGAPTGTGSVIYDGRSMYGGGSVIYDGNRSMYGGGHNGSQDFMDGGMRPGSRMMPPGGPGSVMGMPGYTGSVMGAPGYTGSMMAPPMAGYTGSMMMAPQPGGYAGSVIGSEYGGAGPQDHLMAQHQQRGSFMPHQQPPYQ</sequence>
<dbReference type="PRINTS" id="PR00193">
    <property type="entry name" value="MYOSINHEAVY"/>
</dbReference>
<dbReference type="FunFam" id="1.10.10.820:FF:000001">
    <property type="entry name" value="Myosin heavy chain"/>
    <property type="match status" value="1"/>
</dbReference>
<keyword evidence="13" id="KW-0325">Glycoprotein</keyword>
<evidence type="ECO:0000256" key="14">
    <source>
        <dbReference type="ARBA" id="ARBA00023203"/>
    </source>
</evidence>
<evidence type="ECO:0000256" key="11">
    <source>
        <dbReference type="ARBA" id="ARBA00023136"/>
    </source>
</evidence>
<evidence type="ECO:0000256" key="8">
    <source>
        <dbReference type="ARBA" id="ARBA00022840"/>
    </source>
</evidence>
<dbReference type="GO" id="GO:0005524">
    <property type="term" value="F:ATP binding"/>
    <property type="evidence" value="ECO:0007669"/>
    <property type="project" value="UniProtKB-UniRule"/>
</dbReference>
<comment type="similarity">
    <text evidence="15">Belongs to the TRAFAC class myosin-kinesin ATPase superfamily. Myosin family.</text>
</comment>
<dbReference type="GO" id="GO:0003779">
    <property type="term" value="F:actin binding"/>
    <property type="evidence" value="ECO:0007669"/>
    <property type="project" value="UniProtKB-KW"/>
</dbReference>
<dbReference type="Pfam" id="PF00173">
    <property type="entry name" value="Cyt-b5"/>
    <property type="match status" value="1"/>
</dbReference>
<feature type="transmembrane region" description="Helical" evidence="17">
    <location>
        <begin position="953"/>
        <end position="975"/>
    </location>
</feature>
<evidence type="ECO:0000256" key="13">
    <source>
        <dbReference type="ARBA" id="ARBA00023180"/>
    </source>
</evidence>
<evidence type="ECO:0000259" key="19">
    <source>
        <dbReference type="PROSITE" id="PS51456"/>
    </source>
</evidence>
<dbReference type="InterPro" id="IPR036037">
    <property type="entry name" value="MYSc_Myo17"/>
</dbReference>
<dbReference type="Gene3D" id="1.20.58.530">
    <property type="match status" value="1"/>
</dbReference>
<dbReference type="Gene3D" id="3.40.850.10">
    <property type="entry name" value="Kinesin motor domain"/>
    <property type="match status" value="1"/>
</dbReference>
<gene>
    <name evidence="20" type="ORF">LRAMOSA01050</name>
</gene>
<dbReference type="InterPro" id="IPR027417">
    <property type="entry name" value="P-loop_NTPase"/>
</dbReference>
<dbReference type="GO" id="GO:0003774">
    <property type="term" value="F:cytoskeletal motor activity"/>
    <property type="evidence" value="ECO:0007669"/>
    <property type="project" value="UniProtKB-UniRule"/>
</dbReference>
<evidence type="ECO:0000256" key="4">
    <source>
        <dbReference type="ARBA" id="ARBA00022676"/>
    </source>
</evidence>
<protein>
    <recommendedName>
        <fullName evidence="2">chitin synthase</fullName>
        <ecNumber evidence="2">2.4.1.16</ecNumber>
    </recommendedName>
</protein>
<keyword evidence="14 15" id="KW-0009">Actin-binding</keyword>
<dbReference type="InterPro" id="IPR004835">
    <property type="entry name" value="Chitin_synth"/>
</dbReference>
<feature type="binding site" evidence="15">
    <location>
        <begin position="110"/>
        <end position="117"/>
    </location>
    <ligand>
        <name>ATP</name>
        <dbReference type="ChEBI" id="CHEBI:30616"/>
    </ligand>
</feature>
<dbReference type="PANTHER" id="PTHR22914:SF13">
    <property type="entry name" value="CHITIN SYNTHASE"/>
    <property type="match status" value="1"/>
</dbReference>
<evidence type="ECO:0000256" key="15">
    <source>
        <dbReference type="PROSITE-ProRule" id="PRU00782"/>
    </source>
</evidence>
<keyword evidence="6 17" id="KW-0812">Transmembrane</keyword>
<feature type="compositionally biased region" description="Basic residues" evidence="16">
    <location>
        <begin position="602"/>
        <end position="613"/>
    </location>
</feature>
<dbReference type="Gene3D" id="1.10.10.820">
    <property type="match status" value="1"/>
</dbReference>
<dbReference type="Pfam" id="PF03142">
    <property type="entry name" value="Chitin_synth_2"/>
    <property type="match status" value="1"/>
</dbReference>
<dbReference type="SUPFAM" id="SSF53448">
    <property type="entry name" value="Nucleotide-diphospho-sugar transferases"/>
    <property type="match status" value="1"/>
</dbReference>
<dbReference type="InterPro" id="IPR001609">
    <property type="entry name" value="Myosin_head_motor_dom-like"/>
</dbReference>
<comment type="subcellular location">
    <subcellularLocation>
        <location evidence="1">Cell membrane</location>
        <topology evidence="1">Multi-pass membrane protein</topology>
    </subcellularLocation>
</comment>
<dbReference type="SUPFAM" id="SSF52540">
    <property type="entry name" value="P-loop containing nucleoside triphosphate hydrolases"/>
    <property type="match status" value="1"/>
</dbReference>
<feature type="transmembrane region" description="Helical" evidence="17">
    <location>
        <begin position="915"/>
        <end position="932"/>
    </location>
</feature>
<proteinExistence type="inferred from homology"/>
<evidence type="ECO:0000256" key="12">
    <source>
        <dbReference type="ARBA" id="ARBA00023175"/>
    </source>
</evidence>
<keyword evidence="4" id="KW-0328">Glycosyltransferase</keyword>
<accession>A0A077WBW5</accession>
<feature type="transmembrane region" description="Helical" evidence="17">
    <location>
        <begin position="1669"/>
        <end position="1692"/>
    </location>
</feature>
<dbReference type="PROSITE" id="PS51456">
    <property type="entry name" value="MYOSIN_MOTOR"/>
    <property type="match status" value="1"/>
</dbReference>
<evidence type="ECO:0000259" key="18">
    <source>
        <dbReference type="PROSITE" id="PS50255"/>
    </source>
</evidence>
<feature type="region of interest" description="Disordered" evidence="16">
    <location>
        <begin position="581"/>
        <end position="636"/>
    </location>
</feature>
<keyword evidence="11 17" id="KW-0472">Membrane</keyword>
<evidence type="ECO:0000256" key="17">
    <source>
        <dbReference type="SAM" id="Phobius"/>
    </source>
</evidence>
<dbReference type="GO" id="GO:0004100">
    <property type="term" value="F:chitin synthase activity"/>
    <property type="evidence" value="ECO:0007669"/>
    <property type="project" value="UniProtKB-EC"/>
</dbReference>
<feature type="domain" description="Cytochrome b5 heme-binding" evidence="18">
    <location>
        <begin position="980"/>
        <end position="1037"/>
    </location>
</feature>
<dbReference type="PROSITE" id="PS50255">
    <property type="entry name" value="CYTOCHROME_B5_2"/>
    <property type="match status" value="1"/>
</dbReference>
<dbReference type="OrthoDB" id="370884at2759"/>
<organism evidence="20">
    <name type="scientific">Lichtheimia ramosa</name>
    <dbReference type="NCBI Taxonomy" id="688394"/>
    <lineage>
        <taxon>Eukaryota</taxon>
        <taxon>Fungi</taxon>
        <taxon>Fungi incertae sedis</taxon>
        <taxon>Mucoromycota</taxon>
        <taxon>Mucoromycotina</taxon>
        <taxon>Mucoromycetes</taxon>
        <taxon>Mucorales</taxon>
        <taxon>Lichtheimiaceae</taxon>
        <taxon>Lichtheimia</taxon>
    </lineage>
</organism>
<feature type="transmembrane region" description="Helical" evidence="17">
    <location>
        <begin position="1641"/>
        <end position="1662"/>
    </location>
</feature>
<keyword evidence="7 15" id="KW-0547">Nucleotide-binding</keyword>
<dbReference type="GO" id="GO:0030428">
    <property type="term" value="C:cell septum"/>
    <property type="evidence" value="ECO:0007669"/>
    <property type="project" value="TreeGrafter"/>
</dbReference>
<dbReference type="CDD" id="cd14879">
    <property type="entry name" value="MYSc_Myo17"/>
    <property type="match status" value="1"/>
</dbReference>
<evidence type="ECO:0000256" key="1">
    <source>
        <dbReference type="ARBA" id="ARBA00004651"/>
    </source>
</evidence>
<evidence type="ECO:0000256" key="2">
    <source>
        <dbReference type="ARBA" id="ARBA00012543"/>
    </source>
</evidence>
<evidence type="ECO:0000256" key="6">
    <source>
        <dbReference type="ARBA" id="ARBA00022692"/>
    </source>
</evidence>
<dbReference type="Gene3D" id="3.10.120.10">
    <property type="entry name" value="Cytochrome b5-like heme/steroid binding domain"/>
    <property type="match status" value="2"/>
</dbReference>
<reference evidence="20" key="1">
    <citation type="journal article" date="2014" name="Genome Announc.">
        <title>De novo whole-genome sequence and genome annotation of Lichtheimia ramosa.</title>
        <authorList>
            <person name="Linde J."/>
            <person name="Schwartze V."/>
            <person name="Binder U."/>
            <person name="Lass-Florl C."/>
            <person name="Voigt K."/>
            <person name="Horn F."/>
        </authorList>
    </citation>
    <scope>NUCLEOTIDE SEQUENCE</scope>
    <source>
        <strain evidence="20">JMRC FSU:6197</strain>
    </source>
</reference>
<dbReference type="Pfam" id="PF00063">
    <property type="entry name" value="Myosin_head"/>
    <property type="match status" value="1"/>
</dbReference>
<dbReference type="PANTHER" id="PTHR22914">
    <property type="entry name" value="CHITIN SYNTHASE"/>
    <property type="match status" value="1"/>
</dbReference>
<dbReference type="SUPFAM" id="SSF55856">
    <property type="entry name" value="Cytochrome b5-like heme/steroid binding domain"/>
    <property type="match status" value="1"/>
</dbReference>
<evidence type="ECO:0000256" key="3">
    <source>
        <dbReference type="ARBA" id="ARBA00022475"/>
    </source>
</evidence>
<keyword evidence="10 15" id="KW-0518">Myosin</keyword>
<keyword evidence="5" id="KW-0808">Transferase</keyword>
<keyword evidence="8 15" id="KW-0067">ATP-binding</keyword>